<accession>A0ABY7ETL2</accession>
<evidence type="ECO:0000313" key="5">
    <source>
        <dbReference type="EMBL" id="WAR12279.1"/>
    </source>
</evidence>
<name>A0ABY7ETL2_MYAAR</name>
<evidence type="ECO:0000313" key="6">
    <source>
        <dbReference type="Proteomes" id="UP001164746"/>
    </source>
</evidence>
<proteinExistence type="predicted"/>
<feature type="non-terminal residue" evidence="5">
    <location>
        <position position="1"/>
    </location>
</feature>
<dbReference type="EMBL" id="CP111019">
    <property type="protein sequence ID" value="WAR12279.1"/>
    <property type="molecule type" value="Genomic_DNA"/>
</dbReference>
<evidence type="ECO:0000256" key="2">
    <source>
        <dbReference type="ARBA" id="ARBA00022771"/>
    </source>
</evidence>
<keyword evidence="6" id="KW-1185">Reference proteome</keyword>
<dbReference type="SUPFAM" id="SSF49899">
    <property type="entry name" value="Concanavalin A-like lectins/glucanases"/>
    <property type="match status" value="1"/>
</dbReference>
<gene>
    <name evidence="5" type="ORF">MAR_026459</name>
</gene>
<organism evidence="5 6">
    <name type="scientific">Mya arenaria</name>
    <name type="common">Soft-shell clam</name>
    <dbReference type="NCBI Taxonomy" id="6604"/>
    <lineage>
        <taxon>Eukaryota</taxon>
        <taxon>Metazoa</taxon>
        <taxon>Spiralia</taxon>
        <taxon>Lophotrochozoa</taxon>
        <taxon>Mollusca</taxon>
        <taxon>Bivalvia</taxon>
        <taxon>Autobranchia</taxon>
        <taxon>Heteroconchia</taxon>
        <taxon>Euheterodonta</taxon>
        <taxon>Imparidentia</taxon>
        <taxon>Neoheterodontei</taxon>
        <taxon>Myida</taxon>
        <taxon>Myoidea</taxon>
        <taxon>Myidae</taxon>
        <taxon>Mya</taxon>
    </lineage>
</organism>
<reference evidence="5" key="1">
    <citation type="submission" date="2022-11" db="EMBL/GenBank/DDBJ databases">
        <title>Centuries of genome instability and evolution in soft-shell clam transmissible cancer (bioRxiv).</title>
        <authorList>
            <person name="Hart S.F.M."/>
            <person name="Yonemitsu M.A."/>
            <person name="Giersch R.M."/>
            <person name="Beal B.F."/>
            <person name="Arriagada G."/>
            <person name="Davis B.W."/>
            <person name="Ostrander E.A."/>
            <person name="Goff S.P."/>
            <person name="Metzger M.J."/>
        </authorList>
    </citation>
    <scope>NUCLEOTIDE SEQUENCE</scope>
    <source>
        <strain evidence="5">MELC-2E11</strain>
        <tissue evidence="5">Siphon/mantle</tissue>
    </source>
</reference>
<dbReference type="InterPro" id="IPR001870">
    <property type="entry name" value="B30.2/SPRY"/>
</dbReference>
<dbReference type="PROSITE" id="PS50188">
    <property type="entry name" value="B302_SPRY"/>
    <property type="match status" value="1"/>
</dbReference>
<sequence>MLTLHKVAETEAGWLDVARSLILAIPADDPLGPAVITLLLDECPLPTREAIVELRESLGVSSNGPAPVYRDKCCQRNLCVLLGCLAEKLAGENKVTIMQRLESLNPNPLERLEGLWADRDFRKREVRGYSYENEDLSTTNVMLNSNDVSEYLKIAPNGLDARCDASSFESVRTTFQVDSGVWYYEVTIVTAGVMQIGWATKDSSFLNHEGYGIGDDEFSIAYDGCRQRIWYGAHSQPHKHPCWK</sequence>
<keyword evidence="1" id="KW-0479">Metal-binding</keyword>
<feature type="domain" description="B30.2/SPRY" evidence="4">
    <location>
        <begin position="121"/>
        <end position="244"/>
    </location>
</feature>
<dbReference type="InterPro" id="IPR013320">
    <property type="entry name" value="ConA-like_dom_sf"/>
</dbReference>
<dbReference type="Proteomes" id="UP001164746">
    <property type="component" value="Chromosome 8"/>
</dbReference>
<dbReference type="PANTHER" id="PTHR13363">
    <property type="entry name" value="RING FINGER AND SRY DOMAIN-CONTAINING"/>
    <property type="match status" value="1"/>
</dbReference>
<dbReference type="Gene3D" id="2.60.120.920">
    <property type="match status" value="1"/>
</dbReference>
<dbReference type="InterPro" id="IPR045129">
    <property type="entry name" value="RNF123/RKP/RSPRY1"/>
</dbReference>
<evidence type="ECO:0000256" key="3">
    <source>
        <dbReference type="ARBA" id="ARBA00022833"/>
    </source>
</evidence>
<dbReference type="InterPro" id="IPR003877">
    <property type="entry name" value="SPRY_dom"/>
</dbReference>
<dbReference type="InterPro" id="IPR043136">
    <property type="entry name" value="B30.2/SPRY_sf"/>
</dbReference>
<dbReference type="Pfam" id="PF00622">
    <property type="entry name" value="SPRY"/>
    <property type="match status" value="1"/>
</dbReference>
<keyword evidence="3" id="KW-0862">Zinc</keyword>
<keyword evidence="2" id="KW-0863">Zinc-finger</keyword>
<protein>
    <submittedName>
        <fullName evidence="5">RSPRY-like protein</fullName>
    </submittedName>
</protein>
<dbReference type="PANTHER" id="PTHR13363:SF6">
    <property type="entry name" value="RING FINGER AND SPRY DOMAIN-CONTAINING PROTEIN 1"/>
    <property type="match status" value="1"/>
</dbReference>
<evidence type="ECO:0000256" key="1">
    <source>
        <dbReference type="ARBA" id="ARBA00022723"/>
    </source>
</evidence>
<evidence type="ECO:0000259" key="4">
    <source>
        <dbReference type="PROSITE" id="PS50188"/>
    </source>
</evidence>